<dbReference type="InterPro" id="IPR006442">
    <property type="entry name" value="Antitoxin_Phd/YefM"/>
</dbReference>
<proteinExistence type="inferred from homology"/>
<dbReference type="InterPro" id="IPR051405">
    <property type="entry name" value="phD/YefM_antitoxin"/>
</dbReference>
<accession>A0A1W1E3D9</accession>
<evidence type="ECO:0000313" key="2">
    <source>
        <dbReference type="EMBL" id="SFV88480.1"/>
    </source>
</evidence>
<gene>
    <name evidence="2" type="ORF">MNB_SUP05-SYMBIONT-7-201</name>
</gene>
<sequence length="90" mass="10759">MNSVSVNKFKDNLKSFVDQSFADHKPLKVMRRNAQDFVVMSAEDYAREQETLYILQNNDMMRQFNESMETHKKRTGYRPTTEQMDEILNF</sequence>
<name>A0A1W1E3D9_9ZZZZ</name>
<dbReference type="PANTHER" id="PTHR33713">
    <property type="entry name" value="ANTITOXIN YAFN-RELATED"/>
    <property type="match status" value="1"/>
</dbReference>
<reference evidence="2" key="1">
    <citation type="submission" date="2016-10" db="EMBL/GenBank/DDBJ databases">
        <authorList>
            <person name="de Groot N.N."/>
        </authorList>
    </citation>
    <scope>NUCLEOTIDE SEQUENCE</scope>
</reference>
<dbReference type="SUPFAM" id="SSF143120">
    <property type="entry name" value="YefM-like"/>
    <property type="match status" value="1"/>
</dbReference>
<dbReference type="Gene3D" id="3.40.1620.10">
    <property type="entry name" value="YefM-like domain"/>
    <property type="match status" value="1"/>
</dbReference>
<organism evidence="2">
    <name type="scientific">hydrothermal vent metagenome</name>
    <dbReference type="NCBI Taxonomy" id="652676"/>
    <lineage>
        <taxon>unclassified sequences</taxon>
        <taxon>metagenomes</taxon>
        <taxon>ecological metagenomes</taxon>
    </lineage>
</organism>
<dbReference type="InterPro" id="IPR036165">
    <property type="entry name" value="YefM-like_sf"/>
</dbReference>
<protein>
    <submittedName>
        <fullName evidence="2">RelB/StbD replicon stabilization protein (Antitoxin to RelE/StbE)</fullName>
    </submittedName>
</protein>
<dbReference type="EMBL" id="FPIA01000054">
    <property type="protein sequence ID" value="SFV88480.1"/>
    <property type="molecule type" value="Genomic_DNA"/>
</dbReference>
<dbReference type="Pfam" id="PF02604">
    <property type="entry name" value="PhdYeFM_antitox"/>
    <property type="match status" value="1"/>
</dbReference>
<dbReference type="PANTHER" id="PTHR33713:SF6">
    <property type="entry name" value="ANTITOXIN YEFM"/>
    <property type="match status" value="1"/>
</dbReference>
<evidence type="ECO:0000256" key="1">
    <source>
        <dbReference type="ARBA" id="ARBA00009981"/>
    </source>
</evidence>
<dbReference type="AlphaFoldDB" id="A0A1W1E3D9"/>
<comment type="similarity">
    <text evidence="1">Belongs to the phD/YefM antitoxin family.</text>
</comment>
<dbReference type="NCBIfam" id="TIGR01552">
    <property type="entry name" value="phd_fam"/>
    <property type="match status" value="1"/>
</dbReference>